<gene>
    <name evidence="1" type="ORF">SAV14893_080410</name>
    <name evidence="2" type="ORF">SAV31267_004640</name>
</gene>
<dbReference type="EMBL" id="BJHY01000001">
    <property type="protein sequence ID" value="GDY70979.1"/>
    <property type="molecule type" value="Genomic_DNA"/>
</dbReference>
<sequence length="275" mass="30033">MSGQRTCTASVAGMIAGMTLDWSRLRHAYGSASDLPRLFDEIGDSELADVAWEELWASLYHQGSVYEASFAALPALTEIATGRKPGARRQALSLAGRIVVEEQRLHEPGYVQARYPAAINELHQLTQNQTMARPFEGDEDDFLYWLEHLLAFEGVPVWRRRLRREEHPVVCPSCALSLEIDLSHKPPGTRLRDPNAGFRVVGREGPILTGIRPAAPADLPPLASRLHGAAVGAEQSAVAEHLTHLFGCTTCPDCASDFSVPDQVAAFEAQQSLSA</sequence>
<organism evidence="1 4">
    <name type="scientific">Streptomyces avermitilis</name>
    <dbReference type="NCBI Taxonomy" id="33903"/>
    <lineage>
        <taxon>Bacteria</taxon>
        <taxon>Bacillati</taxon>
        <taxon>Actinomycetota</taxon>
        <taxon>Actinomycetes</taxon>
        <taxon>Kitasatosporales</taxon>
        <taxon>Streptomycetaceae</taxon>
        <taxon>Streptomyces</taxon>
    </lineage>
</organism>
<protein>
    <submittedName>
        <fullName evidence="1">Uncharacterized protein</fullName>
    </submittedName>
</protein>
<proteinExistence type="predicted"/>
<dbReference type="EMBL" id="BJHX01000001">
    <property type="protein sequence ID" value="GDY68648.1"/>
    <property type="molecule type" value="Genomic_DNA"/>
</dbReference>
<reference evidence="1 4" key="2">
    <citation type="submission" date="2019-04" db="EMBL/GenBank/DDBJ databases">
        <title>Draft genome sequences of Streptomyces avermitilis NBRC 14893.</title>
        <authorList>
            <person name="Komaki H."/>
            <person name="Tamura T."/>
            <person name="Hosoyama A."/>
        </authorList>
    </citation>
    <scope>NUCLEOTIDE SEQUENCE [LARGE SCALE GENOMIC DNA]</scope>
    <source>
        <strain evidence="1 4">NBRC 14893</strain>
    </source>
</reference>
<dbReference type="Proteomes" id="UP000299211">
    <property type="component" value="Unassembled WGS sequence"/>
</dbReference>
<evidence type="ECO:0000313" key="3">
    <source>
        <dbReference type="Proteomes" id="UP000299211"/>
    </source>
</evidence>
<evidence type="ECO:0000313" key="2">
    <source>
        <dbReference type="EMBL" id="GDY70979.1"/>
    </source>
</evidence>
<dbReference type="AlphaFoldDB" id="A0A4D4M9W0"/>
<name>A0A4D4M9W0_STRAX</name>
<reference evidence="2 3" key="1">
    <citation type="submission" date="2019-04" db="EMBL/GenBank/DDBJ databases">
        <title>Draft genome sequences of Streptomyces avermitilis ATCC 31267.</title>
        <authorList>
            <person name="Komaki H."/>
            <person name="Tamura T."/>
            <person name="Hosoyama A."/>
        </authorList>
    </citation>
    <scope>NUCLEOTIDE SEQUENCE [LARGE SCALE GENOMIC DNA]</scope>
    <source>
        <strain evidence="2 3">ATCC 31267</strain>
    </source>
</reference>
<evidence type="ECO:0000313" key="1">
    <source>
        <dbReference type="EMBL" id="GDY68648.1"/>
    </source>
</evidence>
<accession>A0A4D4M9W0</accession>
<evidence type="ECO:0000313" key="4">
    <source>
        <dbReference type="Proteomes" id="UP000302139"/>
    </source>
</evidence>
<dbReference type="Proteomes" id="UP000302139">
    <property type="component" value="Unassembled WGS sequence"/>
</dbReference>
<comment type="caution">
    <text evidence="1">The sequence shown here is derived from an EMBL/GenBank/DDBJ whole genome shotgun (WGS) entry which is preliminary data.</text>
</comment>